<name>A0ABT7FJ29_9RHOB</name>
<reference evidence="4 5" key="1">
    <citation type="submission" date="2023-05" db="EMBL/GenBank/DDBJ databases">
        <title>Sedimentitalea sp. nov. JM2-8.</title>
        <authorList>
            <person name="Huang J."/>
        </authorList>
    </citation>
    <scope>NUCLEOTIDE SEQUENCE [LARGE SCALE GENOMIC DNA]</scope>
    <source>
        <strain evidence="4 5">JM2-8</strain>
    </source>
</reference>
<evidence type="ECO:0000256" key="2">
    <source>
        <dbReference type="ARBA" id="ARBA00023315"/>
    </source>
</evidence>
<dbReference type="InterPro" id="IPR000182">
    <property type="entry name" value="GNAT_dom"/>
</dbReference>
<evidence type="ECO:0000256" key="1">
    <source>
        <dbReference type="ARBA" id="ARBA00022679"/>
    </source>
</evidence>
<keyword evidence="2" id="KW-0012">Acyltransferase</keyword>
<evidence type="ECO:0000259" key="3">
    <source>
        <dbReference type="PROSITE" id="PS51186"/>
    </source>
</evidence>
<proteinExistence type="predicted"/>
<dbReference type="SUPFAM" id="SSF55729">
    <property type="entry name" value="Acyl-CoA N-acyltransferases (Nat)"/>
    <property type="match status" value="1"/>
</dbReference>
<dbReference type="InterPro" id="IPR016181">
    <property type="entry name" value="Acyl_CoA_acyltransferase"/>
</dbReference>
<dbReference type="PROSITE" id="PS51186">
    <property type="entry name" value="GNAT"/>
    <property type="match status" value="1"/>
</dbReference>
<keyword evidence="5" id="KW-1185">Reference proteome</keyword>
<accession>A0ABT7FJ29</accession>
<comment type="caution">
    <text evidence="4">The sequence shown here is derived from an EMBL/GenBank/DDBJ whole genome shotgun (WGS) entry which is preliminary data.</text>
</comment>
<dbReference type="CDD" id="cd04301">
    <property type="entry name" value="NAT_SF"/>
    <property type="match status" value="1"/>
</dbReference>
<organism evidence="4 5">
    <name type="scientific">Sedimentitalea xiamensis</name>
    <dbReference type="NCBI Taxonomy" id="3050037"/>
    <lineage>
        <taxon>Bacteria</taxon>
        <taxon>Pseudomonadati</taxon>
        <taxon>Pseudomonadota</taxon>
        <taxon>Alphaproteobacteria</taxon>
        <taxon>Rhodobacterales</taxon>
        <taxon>Paracoccaceae</taxon>
        <taxon>Sedimentitalea</taxon>
    </lineage>
</organism>
<protein>
    <submittedName>
        <fullName evidence="4">N-acetyltransferase family protein</fullName>
    </submittedName>
</protein>
<dbReference type="EMBL" id="JASNJE010000027">
    <property type="protein sequence ID" value="MDK3074943.1"/>
    <property type="molecule type" value="Genomic_DNA"/>
</dbReference>
<dbReference type="PANTHER" id="PTHR43072">
    <property type="entry name" value="N-ACETYLTRANSFERASE"/>
    <property type="match status" value="1"/>
</dbReference>
<dbReference type="RefSeq" id="WP_284486871.1">
    <property type="nucleotide sequence ID" value="NZ_JASNJE010000027.1"/>
</dbReference>
<keyword evidence="1" id="KW-0808">Transferase</keyword>
<evidence type="ECO:0000313" key="4">
    <source>
        <dbReference type="EMBL" id="MDK3074943.1"/>
    </source>
</evidence>
<dbReference type="PANTHER" id="PTHR43072:SF23">
    <property type="entry name" value="UPF0039 PROTEIN C11D3.02C"/>
    <property type="match status" value="1"/>
</dbReference>
<gene>
    <name evidence="4" type="ORF">QO034_17780</name>
</gene>
<sequence length="174" mass="18813">MKLRQARPEDAPDICRIVNGIIRQTLVTFTTLERSPPDVAAEIDRLGAAFQVAEREGQVIGFASFGPFRAGPGYAHTGEISIHLAPRARRQGIGRLLIRRLEEVAADKGLHVLVAGISGANPPAVAFHAAAGFVQVGRMPQVGFKRDRWLDLILMQKILPPGPDGAPDSRGRAR</sequence>
<dbReference type="Proteomes" id="UP001227126">
    <property type="component" value="Unassembled WGS sequence"/>
</dbReference>
<dbReference type="Pfam" id="PF00583">
    <property type="entry name" value="Acetyltransf_1"/>
    <property type="match status" value="1"/>
</dbReference>
<evidence type="ECO:0000313" key="5">
    <source>
        <dbReference type="Proteomes" id="UP001227126"/>
    </source>
</evidence>
<dbReference type="Gene3D" id="3.40.630.30">
    <property type="match status" value="1"/>
</dbReference>
<feature type="domain" description="N-acetyltransferase" evidence="3">
    <location>
        <begin position="1"/>
        <end position="160"/>
    </location>
</feature>